<evidence type="ECO:0000313" key="1">
    <source>
        <dbReference type="EMBL" id="MBM7036196.1"/>
    </source>
</evidence>
<dbReference type="RefSeq" id="WP_205157785.1">
    <property type="nucleotide sequence ID" value="NZ_JAFEUM010000002.1"/>
</dbReference>
<proteinExistence type="predicted"/>
<protein>
    <submittedName>
        <fullName evidence="1">Uncharacterized protein</fullName>
    </submittedName>
</protein>
<comment type="caution">
    <text evidence="1">The sequence shown here is derived from an EMBL/GenBank/DDBJ whole genome shotgun (WGS) entry which is preliminary data.</text>
</comment>
<keyword evidence="2" id="KW-1185">Reference proteome</keyword>
<reference evidence="1 2" key="1">
    <citation type="submission" date="2021-02" db="EMBL/GenBank/DDBJ databases">
        <authorList>
            <person name="Park J.-S."/>
        </authorList>
    </citation>
    <scope>NUCLEOTIDE SEQUENCE [LARGE SCALE GENOMIC DNA]</scope>
    <source>
        <strain evidence="1 2">188UL20-2</strain>
    </source>
</reference>
<evidence type="ECO:0000313" key="2">
    <source>
        <dbReference type="Proteomes" id="UP000809621"/>
    </source>
</evidence>
<sequence length="56" mass="6127">MEANASHQMAIDLLMCHLGISEEEAAAQLGLEDRAQLQQQQIADVQAAFMGLEENN</sequence>
<gene>
    <name evidence="1" type="ORF">JQC93_07200</name>
</gene>
<organism evidence="1 2">
    <name type="scientific">Vibrio ulleungensis</name>
    <dbReference type="NCBI Taxonomy" id="2807619"/>
    <lineage>
        <taxon>Bacteria</taxon>
        <taxon>Pseudomonadati</taxon>
        <taxon>Pseudomonadota</taxon>
        <taxon>Gammaproteobacteria</taxon>
        <taxon>Vibrionales</taxon>
        <taxon>Vibrionaceae</taxon>
        <taxon>Vibrio</taxon>
    </lineage>
</organism>
<dbReference type="EMBL" id="JAFEUM010000002">
    <property type="protein sequence ID" value="MBM7036196.1"/>
    <property type="molecule type" value="Genomic_DNA"/>
</dbReference>
<name>A0ABS2HK38_9VIBR</name>
<dbReference type="Proteomes" id="UP000809621">
    <property type="component" value="Unassembled WGS sequence"/>
</dbReference>
<accession>A0ABS2HK38</accession>